<evidence type="ECO:0000256" key="4">
    <source>
        <dbReference type="ARBA" id="ARBA00023136"/>
    </source>
</evidence>
<feature type="chain" id="PRO_5032651861" description="EGF-like domain-containing protein" evidence="9">
    <location>
        <begin position="19"/>
        <end position="1480"/>
    </location>
</feature>
<dbReference type="SUPFAM" id="SSF57196">
    <property type="entry name" value="EGF/Laminin"/>
    <property type="match status" value="1"/>
</dbReference>
<dbReference type="InterPro" id="IPR000742">
    <property type="entry name" value="EGF"/>
</dbReference>
<dbReference type="PROSITE" id="PS50068">
    <property type="entry name" value="LDLRA_2"/>
    <property type="match status" value="1"/>
</dbReference>
<feature type="domain" description="G-protein coupled receptors family 1 profile" evidence="11">
    <location>
        <begin position="1192"/>
        <end position="1439"/>
    </location>
</feature>
<organism evidence="12 13">
    <name type="scientific">Adineta ricciae</name>
    <name type="common">Rotifer</name>
    <dbReference type="NCBI Taxonomy" id="249248"/>
    <lineage>
        <taxon>Eukaryota</taxon>
        <taxon>Metazoa</taxon>
        <taxon>Spiralia</taxon>
        <taxon>Gnathifera</taxon>
        <taxon>Rotifera</taxon>
        <taxon>Eurotatoria</taxon>
        <taxon>Bdelloidea</taxon>
        <taxon>Adinetida</taxon>
        <taxon>Adinetidae</taxon>
        <taxon>Adineta</taxon>
    </lineage>
</organism>
<feature type="transmembrane region" description="Helical" evidence="8">
    <location>
        <begin position="1172"/>
        <end position="1198"/>
    </location>
</feature>
<feature type="transmembrane region" description="Helical" evidence="8">
    <location>
        <begin position="1210"/>
        <end position="1229"/>
    </location>
</feature>
<dbReference type="OrthoDB" id="6159421at2759"/>
<feature type="domain" description="EGF-like" evidence="10">
    <location>
        <begin position="1115"/>
        <end position="1153"/>
    </location>
</feature>
<feature type="signal peptide" evidence="9">
    <location>
        <begin position="1"/>
        <end position="18"/>
    </location>
</feature>
<evidence type="ECO:0008006" key="14">
    <source>
        <dbReference type="Google" id="ProtNLM"/>
    </source>
</evidence>
<dbReference type="SUPFAM" id="SSF53098">
    <property type="entry name" value="Ribonuclease H-like"/>
    <property type="match status" value="1"/>
</dbReference>
<evidence type="ECO:0000256" key="9">
    <source>
        <dbReference type="SAM" id="SignalP"/>
    </source>
</evidence>
<dbReference type="InterPro" id="IPR008906">
    <property type="entry name" value="HATC_C_dom"/>
</dbReference>
<comment type="caution">
    <text evidence="12">The sequence shown here is derived from an EMBL/GenBank/DDBJ whole genome shotgun (WGS) entry which is preliminary data.</text>
</comment>
<proteinExistence type="predicted"/>
<dbReference type="EMBL" id="CAJNOJ010000443">
    <property type="protein sequence ID" value="CAF1450145.1"/>
    <property type="molecule type" value="Genomic_DNA"/>
</dbReference>
<dbReference type="CDD" id="cd00637">
    <property type="entry name" value="7tm_classA_rhodopsin-like"/>
    <property type="match status" value="1"/>
</dbReference>
<evidence type="ECO:0000256" key="1">
    <source>
        <dbReference type="ARBA" id="ARBA00004370"/>
    </source>
</evidence>
<dbReference type="PROSITE" id="PS00022">
    <property type="entry name" value="EGF_1"/>
    <property type="match status" value="2"/>
</dbReference>
<dbReference type="Proteomes" id="UP000663852">
    <property type="component" value="Unassembled WGS sequence"/>
</dbReference>
<feature type="domain" description="EGF-like" evidence="10">
    <location>
        <begin position="922"/>
        <end position="960"/>
    </location>
</feature>
<evidence type="ECO:0000259" key="10">
    <source>
        <dbReference type="PROSITE" id="PS50026"/>
    </source>
</evidence>
<reference evidence="12" key="1">
    <citation type="submission" date="2021-02" db="EMBL/GenBank/DDBJ databases">
        <authorList>
            <person name="Nowell W R."/>
        </authorList>
    </citation>
    <scope>NUCLEOTIDE SEQUENCE</scope>
</reference>
<dbReference type="PANTHER" id="PTHR37162:SF1">
    <property type="entry name" value="BED-TYPE DOMAIN-CONTAINING PROTEIN"/>
    <property type="match status" value="1"/>
</dbReference>
<dbReference type="InterPro" id="IPR012337">
    <property type="entry name" value="RNaseH-like_sf"/>
</dbReference>
<evidence type="ECO:0000256" key="2">
    <source>
        <dbReference type="ARBA" id="ARBA00022692"/>
    </source>
</evidence>
<feature type="transmembrane region" description="Helical" evidence="8">
    <location>
        <begin position="1261"/>
        <end position="1280"/>
    </location>
</feature>
<dbReference type="CDD" id="cd00112">
    <property type="entry name" value="LDLa"/>
    <property type="match status" value="1"/>
</dbReference>
<accession>A0A815PJM4</accession>
<evidence type="ECO:0000313" key="12">
    <source>
        <dbReference type="EMBL" id="CAF1450145.1"/>
    </source>
</evidence>
<gene>
    <name evidence="12" type="ORF">EDS130_LOCUS39463</name>
</gene>
<keyword evidence="6" id="KW-0245">EGF-like domain</keyword>
<evidence type="ECO:0000313" key="13">
    <source>
        <dbReference type="Proteomes" id="UP000663852"/>
    </source>
</evidence>
<dbReference type="SMART" id="SM00181">
    <property type="entry name" value="EGF"/>
    <property type="match status" value="3"/>
</dbReference>
<keyword evidence="5 6" id="KW-1015">Disulfide bond</keyword>
<evidence type="ECO:0000256" key="6">
    <source>
        <dbReference type="PROSITE-ProRule" id="PRU00076"/>
    </source>
</evidence>
<keyword evidence="4 8" id="KW-0472">Membrane</keyword>
<dbReference type="Gene3D" id="2.10.25.10">
    <property type="entry name" value="Laminin"/>
    <property type="match status" value="1"/>
</dbReference>
<keyword evidence="2 8" id="KW-0812">Transmembrane</keyword>
<dbReference type="Gene3D" id="1.20.1070.10">
    <property type="entry name" value="Rhodopsin 7-helix transmembrane proteins"/>
    <property type="match status" value="1"/>
</dbReference>
<feature type="disulfide bond" evidence="6">
    <location>
        <begin position="950"/>
        <end position="959"/>
    </location>
</feature>
<comment type="subcellular location">
    <subcellularLocation>
        <location evidence="1">Membrane</location>
    </subcellularLocation>
</comment>
<name>A0A815PJM4_ADIRI</name>
<sequence length="1480" mass="172081">MTPFCVLCLIGIVGLIDDADESAVNVSENLKAVIQKVGLNPNGLTSIGADNTNVNMGNHHSVFSLFATEICNLIKGNCYCHILHNGVKWSHQRLTVNIEKFLMMAYAHFSRSAKRIEQLKSYYEFYEQDFHVLIQHIKLRWLSLYSSIDRLLLVYNPVKDYFTDDSNDEIPSELKQTFEAEETLCVLMFLHHILFEIQKSNLELQRQSTTAVDLNRIISTLRYKLKQRMDNLFFGIQCCRLLNRMSPELASTLKSSFVQFIEKFLEYIDKYFSHNAVLLEIIGRFGNGIEDLTWKDVQECIEVTKIEGLHEDSLFDELTELKLTFQSIKMKQTPIADQIRRFISNETVKTSTDSSRITSRESTSDEEADEQATLFRSDQLWAMLFAVHPTPTPNMKKLVCFIYSIPASNAYVESVFSEMEHLLNDFRNRIWNKECERCKGFEILISHASDEQGIFFNNHSLSSHNIDLINNSVLEENFNKLYHGQPFGNICNFTIEFPCFPINSSHLSSYPCISLEKVGDGHPDCVGALDERNTVEYCNQKYMLGYAFQCLSTKTCIVFYDVCNSRCPNIIDDERMCAGLGDSDGCKNGNDFRCWNGTCIKKGWCNQKSDCIHGEDEYYCRIPNLESKTIQSNYRSQKRTIFSTTPKYLNLPVFPYETKIISNISIYNSSISETVKSIDIVNNISSPIAYICNRGIGIYTYYNSIVCFCPEQYYGDKCQFYSDQLTLILSLDISNSKYQMNTNPTLILKILVLFLYENKTLAIKEFHVRPAIEMNNPKKQIIRFLYSRTNKSLERKRQRYFNRSNIINEHPYSIQIEAYELNSSTKPLFIDVWKYPIYFDYLPSFRFVKILRFNNTNSIYNSCEGYYQCHQPYNYISSSSNQSYCFGNALYRQNYRISANKTNLSTYCICSAERYGRRCELLYDQCNENPCQNNGSCLPSNKRTEYYCVCTNFFYGKRCELSKQIVTLYINESIEHKAIVIQYFRIDLFTLKLILISQRIYKQLPDQLIDYQNELKSPDIIIAKQYIDINQVNIYIMSLQINASYLNIITQMNEFNRCINVRMLFPKTEENEIPEYKYHDLCRNNSSLFCFSDDNFVCICDKDHYRVECFNYDHNLEECSFCYSGGQCLIENHLNKDNYYCLCPLCRSGQLCQFIDDGLSFTLHSALLRVSYIYRIIYCLIVFLLFIIGGITNYATLITFSQENLRKTNVGIYLLSFSIISQLTLFSLTLKSFQIVFASLINDILCKIISYTLSTTLRCSFWLISWVAIVRVFCILFPFSTLLKNIRLTIFISLLTLIIIALMDIHELFFYIKDPSGQSACIVSYPLTISIYERITVIVHYTIPFCIQILSISGLIILAARSRSRATNHCETFLKYLEKQFENQKEMYIVPLVIILSGLPQSILSFSFSCVNLSFWQKHLLLISYLIAYAPQTLGFVLFVLPSTSYLKEFQKTNLSKMFIFRFILRELKKKHFARTTTVT</sequence>
<dbReference type="SMART" id="SM00192">
    <property type="entry name" value="LDLa"/>
    <property type="match status" value="2"/>
</dbReference>
<dbReference type="Pfam" id="PF05699">
    <property type="entry name" value="Dimer_Tnp_hAT"/>
    <property type="match status" value="1"/>
</dbReference>
<dbReference type="PANTHER" id="PTHR37162">
    <property type="entry name" value="HAT FAMILY DIMERISATION DOMAINCONTAINING PROTEIN-RELATED"/>
    <property type="match status" value="1"/>
</dbReference>
<dbReference type="GO" id="GO:0046983">
    <property type="term" value="F:protein dimerization activity"/>
    <property type="evidence" value="ECO:0007669"/>
    <property type="project" value="InterPro"/>
</dbReference>
<feature type="transmembrane region" description="Helical" evidence="8">
    <location>
        <begin position="1286"/>
        <end position="1303"/>
    </location>
</feature>
<feature type="disulfide bond" evidence="7">
    <location>
        <begin position="605"/>
        <end position="620"/>
    </location>
</feature>
<evidence type="ECO:0000256" key="8">
    <source>
        <dbReference type="SAM" id="Phobius"/>
    </source>
</evidence>
<dbReference type="PROSITE" id="PS50262">
    <property type="entry name" value="G_PROTEIN_RECEP_F1_2"/>
    <property type="match status" value="1"/>
</dbReference>
<feature type="transmembrane region" description="Helical" evidence="8">
    <location>
        <begin position="1388"/>
        <end position="1408"/>
    </location>
</feature>
<dbReference type="PROSITE" id="PS50026">
    <property type="entry name" value="EGF_3"/>
    <property type="match status" value="2"/>
</dbReference>
<feature type="disulfide bond" evidence="6">
    <location>
        <begin position="1143"/>
        <end position="1152"/>
    </location>
</feature>
<protein>
    <recommendedName>
        <fullName evidence="14">EGF-like domain-containing protein</fullName>
    </recommendedName>
</protein>
<feature type="transmembrane region" description="Helical" evidence="8">
    <location>
        <begin position="1420"/>
        <end position="1441"/>
    </location>
</feature>
<feature type="transmembrane region" description="Helical" evidence="8">
    <location>
        <begin position="1338"/>
        <end position="1359"/>
    </location>
</feature>
<evidence type="ECO:0000256" key="7">
    <source>
        <dbReference type="PROSITE-ProRule" id="PRU00124"/>
    </source>
</evidence>
<comment type="caution">
    <text evidence="6">Lacks conserved residue(s) required for the propagation of feature annotation.</text>
</comment>
<keyword evidence="9" id="KW-0732">Signal</keyword>
<evidence type="ECO:0000256" key="3">
    <source>
        <dbReference type="ARBA" id="ARBA00022989"/>
    </source>
</evidence>
<dbReference type="GO" id="GO:0016020">
    <property type="term" value="C:membrane"/>
    <property type="evidence" value="ECO:0007669"/>
    <property type="project" value="UniProtKB-SubCell"/>
</dbReference>
<keyword evidence="3 8" id="KW-1133">Transmembrane helix</keyword>
<dbReference type="InterPro" id="IPR002172">
    <property type="entry name" value="LDrepeatLR_classA_rpt"/>
</dbReference>
<dbReference type="SUPFAM" id="SSF81321">
    <property type="entry name" value="Family A G protein-coupled receptor-like"/>
    <property type="match status" value="1"/>
</dbReference>
<evidence type="ECO:0000259" key="11">
    <source>
        <dbReference type="PROSITE" id="PS50262"/>
    </source>
</evidence>
<feature type="disulfide bond" evidence="6">
    <location>
        <begin position="931"/>
        <end position="948"/>
    </location>
</feature>
<dbReference type="CDD" id="cd00054">
    <property type="entry name" value="EGF_CA"/>
    <property type="match status" value="1"/>
</dbReference>
<evidence type="ECO:0000256" key="5">
    <source>
        <dbReference type="ARBA" id="ARBA00023157"/>
    </source>
</evidence>
<dbReference type="InterPro" id="IPR017452">
    <property type="entry name" value="GPCR_Rhodpsn_7TM"/>
</dbReference>